<dbReference type="Proteomes" id="UP000217954">
    <property type="component" value="Chromosome"/>
</dbReference>
<gene>
    <name evidence="1" type="ORF">MSTE_03545</name>
</gene>
<dbReference type="AlphaFoldDB" id="A0A1Z4F0T6"/>
<evidence type="ECO:0000313" key="1">
    <source>
        <dbReference type="EMBL" id="BAX98845.1"/>
    </source>
</evidence>
<organism evidence="1 2">
    <name type="scientific">[Mycobacterium] stephanolepidis</name>
    <dbReference type="NCBI Taxonomy" id="1520670"/>
    <lineage>
        <taxon>Bacteria</taxon>
        <taxon>Bacillati</taxon>
        <taxon>Actinomycetota</taxon>
        <taxon>Actinomycetes</taxon>
        <taxon>Mycobacteriales</taxon>
        <taxon>Mycobacteriaceae</taxon>
        <taxon>Mycobacteroides</taxon>
    </lineage>
</organism>
<accession>A0A1Z4F0T6</accession>
<sequence length="49" mass="5077">MITAVKVGALCGAVAAATGALTFVVATHIAPGERQRDPRLGEPRGRFGW</sequence>
<dbReference type="RefSeq" id="WP_167455693.1">
    <property type="nucleotide sequence ID" value="NZ_AP018165.1"/>
</dbReference>
<name>A0A1Z4F0T6_9MYCO</name>
<reference evidence="1 2" key="2">
    <citation type="journal article" date="2017" name="Int. J. Syst. Evol. Microbiol.">
        <title>Mycobacterium stephanolepidis sp. nov., a rapidly growing species related to Mycobacterium chelonae, isolated from marine teleost fish, Stephanolepis cirrhifer.</title>
        <authorList>
            <person name="Fukano H."/>
            <person name="Wada S."/>
            <person name="Kurata O."/>
            <person name="Katayama K."/>
            <person name="Fujiwara N."/>
            <person name="Hoshino Y."/>
        </authorList>
    </citation>
    <scope>NUCLEOTIDE SEQUENCE [LARGE SCALE GENOMIC DNA]</scope>
    <source>
        <strain evidence="1 2">NJB0901</strain>
    </source>
</reference>
<dbReference type="KEGG" id="mste:MSTE_03545"/>
<reference evidence="2" key="1">
    <citation type="journal article" date="2017" name="Genome Announc.">
        <title>Complete Genome Sequence of Mycobacterium stephanolepidis.</title>
        <authorList>
            <person name="Fukano H."/>
            <person name="Yoshida M."/>
            <person name="Katayama Y."/>
            <person name="Omatsu T."/>
            <person name="Mizutani T."/>
            <person name="Kurata O."/>
            <person name="Wada S."/>
            <person name="Hoshino Y."/>
        </authorList>
    </citation>
    <scope>NUCLEOTIDE SEQUENCE [LARGE SCALE GENOMIC DNA]</scope>
    <source>
        <strain evidence="2">NJB0901</strain>
    </source>
</reference>
<evidence type="ECO:0000313" key="2">
    <source>
        <dbReference type="Proteomes" id="UP000217954"/>
    </source>
</evidence>
<protein>
    <submittedName>
        <fullName evidence="1">Uncharacterized protein</fullName>
    </submittedName>
</protein>
<proteinExistence type="predicted"/>
<keyword evidence="2" id="KW-1185">Reference proteome</keyword>
<dbReference type="EMBL" id="AP018165">
    <property type="protein sequence ID" value="BAX98845.1"/>
    <property type="molecule type" value="Genomic_DNA"/>
</dbReference>